<dbReference type="STRING" id="1434701.SAMN05443634_101103"/>
<keyword evidence="7" id="KW-1185">Reference proteome</keyword>
<reference evidence="4" key="1">
    <citation type="journal article" date="2014" name="Int. J. Syst. Evol. Microbiol.">
        <title>Complete genome of a new Firmicutes species belonging to the dominant human colonic microbiota ('Ruminococcus bicirculans') reveals two chromosomes and a selective capacity to utilize plant glucans.</title>
        <authorList>
            <consortium name="NISC Comparative Sequencing Program"/>
            <person name="Wegmann U."/>
            <person name="Louis P."/>
            <person name="Goesmann A."/>
            <person name="Henrissat B."/>
            <person name="Duncan S.H."/>
            <person name="Flint H.J."/>
        </authorList>
    </citation>
    <scope>NUCLEOTIDE SEQUENCE</scope>
    <source>
        <strain evidence="4">CGMCC 1.12707</strain>
    </source>
</reference>
<dbReference type="Proteomes" id="UP000184120">
    <property type="component" value="Unassembled WGS sequence"/>
</dbReference>
<dbReference type="OrthoDB" id="9803036at2"/>
<reference evidence="6" key="2">
    <citation type="submission" date="2016-11" db="EMBL/GenBank/DDBJ databases">
        <authorList>
            <person name="Varghese N."/>
            <person name="Submissions S."/>
        </authorList>
    </citation>
    <scope>NUCLEOTIDE SEQUENCE [LARGE SCALE GENOMIC DNA]</scope>
    <source>
        <strain evidence="6">DSM 27989</strain>
    </source>
</reference>
<name>A0A1M6SS50_9FLAO</name>
<organism evidence="5 6">
    <name type="scientific">Chishuiella changwenlii</name>
    <dbReference type="NCBI Taxonomy" id="1434701"/>
    <lineage>
        <taxon>Bacteria</taxon>
        <taxon>Pseudomonadati</taxon>
        <taxon>Bacteroidota</taxon>
        <taxon>Flavobacteriia</taxon>
        <taxon>Flavobacteriales</taxon>
        <taxon>Weeksellaceae</taxon>
        <taxon>Chishuiella</taxon>
    </lineage>
</organism>
<accession>A0A1M6SS50</accession>
<keyword evidence="2" id="KW-0012">Acyltransferase</keyword>
<evidence type="ECO:0000313" key="4">
    <source>
        <dbReference type="EMBL" id="GGF07337.1"/>
    </source>
</evidence>
<gene>
    <name evidence="4" type="ORF">GCM10010984_25760</name>
    <name evidence="5" type="ORF">SAMN05443634_101103</name>
</gene>
<dbReference type="GO" id="GO:0016779">
    <property type="term" value="F:nucleotidyltransferase activity"/>
    <property type="evidence" value="ECO:0007669"/>
    <property type="project" value="UniProtKB-ARBA"/>
</dbReference>
<reference evidence="7" key="4">
    <citation type="journal article" date="2019" name="Int. J. Syst. Evol. Microbiol.">
        <title>The Global Catalogue of Microorganisms (GCM) 10K type strain sequencing project: providing services to taxonomists for standard genome sequencing and annotation.</title>
        <authorList>
            <consortium name="The Broad Institute Genomics Platform"/>
            <consortium name="The Broad Institute Genome Sequencing Center for Infectious Disease"/>
            <person name="Wu L."/>
            <person name="Ma J."/>
        </authorList>
    </citation>
    <scope>NUCLEOTIDE SEQUENCE [LARGE SCALE GENOMIC DNA]</scope>
    <source>
        <strain evidence="7">CGMCC 1.12707</strain>
    </source>
</reference>
<reference evidence="4" key="5">
    <citation type="submission" date="2024-05" db="EMBL/GenBank/DDBJ databases">
        <authorList>
            <person name="Sun Q."/>
            <person name="Zhou Y."/>
        </authorList>
    </citation>
    <scope>NUCLEOTIDE SEQUENCE</scope>
    <source>
        <strain evidence="4">CGMCC 1.12707</strain>
    </source>
</reference>
<keyword evidence="1 5" id="KW-0808">Transferase</keyword>
<evidence type="ECO:0000256" key="1">
    <source>
        <dbReference type="ARBA" id="ARBA00022679"/>
    </source>
</evidence>
<protein>
    <submittedName>
        <fullName evidence="4">Glucose-1-phosphate thymidylyltransferase</fullName>
    </submittedName>
    <submittedName>
        <fullName evidence="5">Hexapeptide repeat of succinyl-transferase</fullName>
    </submittedName>
</protein>
<evidence type="ECO:0000256" key="2">
    <source>
        <dbReference type="ARBA" id="ARBA00023315"/>
    </source>
</evidence>
<dbReference type="SUPFAM" id="SSF51161">
    <property type="entry name" value="Trimeric LpxA-like enzymes"/>
    <property type="match status" value="1"/>
</dbReference>
<dbReference type="RefSeq" id="WP_072928840.1">
    <property type="nucleotide sequence ID" value="NZ_BMFL01000019.1"/>
</dbReference>
<dbReference type="PANTHER" id="PTHR43584">
    <property type="entry name" value="NUCLEOTIDYL TRANSFERASE"/>
    <property type="match status" value="1"/>
</dbReference>
<sequence>MIDIQTYTKSFGNYFSESNHQNPWEVIDNLEEILSNKIKELSEDDYIITDRVAIHKSATVEKGVTFKGRIIISENCFIGAHAYLRGPIFLSNSVTIGPGSEIKQSIIFEKSAVAHFNYIGNSIIGEHVNFEAGSICANHYNERVDKNISVKVDDQIISTNTTKFGALVGDHSKVGANAVLSPGTILNQNSIVNRLELIQQIKS</sequence>
<dbReference type="EMBL" id="BMFL01000019">
    <property type="protein sequence ID" value="GGF07337.1"/>
    <property type="molecule type" value="Genomic_DNA"/>
</dbReference>
<dbReference type="Proteomes" id="UP000650994">
    <property type="component" value="Unassembled WGS sequence"/>
</dbReference>
<dbReference type="InterPro" id="IPR011004">
    <property type="entry name" value="Trimer_LpxA-like_sf"/>
</dbReference>
<evidence type="ECO:0000313" key="5">
    <source>
        <dbReference type="EMBL" id="SHK47543.1"/>
    </source>
</evidence>
<dbReference type="Pfam" id="PF25087">
    <property type="entry name" value="GMPPB_C"/>
    <property type="match status" value="1"/>
</dbReference>
<dbReference type="AlphaFoldDB" id="A0A1M6SS50"/>
<feature type="domain" description="Mannose-1-phosphate guanyltransferase C-terminal" evidence="3">
    <location>
        <begin position="49"/>
        <end position="138"/>
    </location>
</feature>
<dbReference type="InterPro" id="IPR056729">
    <property type="entry name" value="GMPPB_C"/>
</dbReference>
<evidence type="ECO:0000313" key="6">
    <source>
        <dbReference type="Proteomes" id="UP000184120"/>
    </source>
</evidence>
<evidence type="ECO:0000313" key="7">
    <source>
        <dbReference type="Proteomes" id="UP000650994"/>
    </source>
</evidence>
<reference evidence="5" key="3">
    <citation type="submission" date="2016-11" db="EMBL/GenBank/DDBJ databases">
        <authorList>
            <person name="Jaros S."/>
            <person name="Januszkiewicz K."/>
            <person name="Wedrychowicz H."/>
        </authorList>
    </citation>
    <scope>NUCLEOTIDE SEQUENCE [LARGE SCALE GENOMIC DNA]</scope>
    <source>
        <strain evidence="5">DSM 27989</strain>
    </source>
</reference>
<dbReference type="EMBL" id="FRBH01000001">
    <property type="protein sequence ID" value="SHK47543.1"/>
    <property type="molecule type" value="Genomic_DNA"/>
</dbReference>
<dbReference type="Gene3D" id="2.160.10.10">
    <property type="entry name" value="Hexapeptide repeat proteins"/>
    <property type="match status" value="1"/>
</dbReference>
<dbReference type="PANTHER" id="PTHR43584:SF8">
    <property type="entry name" value="N-ACETYLMURAMATE ALPHA-1-PHOSPHATE URIDYLYLTRANSFERASE"/>
    <property type="match status" value="1"/>
</dbReference>
<dbReference type="GO" id="GO:0016746">
    <property type="term" value="F:acyltransferase activity"/>
    <property type="evidence" value="ECO:0007669"/>
    <property type="project" value="UniProtKB-KW"/>
</dbReference>
<dbReference type="InterPro" id="IPR050065">
    <property type="entry name" value="GlmU-like"/>
</dbReference>
<evidence type="ECO:0000259" key="3">
    <source>
        <dbReference type="Pfam" id="PF25087"/>
    </source>
</evidence>
<proteinExistence type="predicted"/>